<keyword evidence="1" id="KW-0812">Transmembrane</keyword>
<feature type="transmembrane region" description="Helical" evidence="1">
    <location>
        <begin position="141"/>
        <end position="158"/>
    </location>
</feature>
<dbReference type="AlphaFoldDB" id="A0A382X825"/>
<dbReference type="EMBL" id="UINC01165386">
    <property type="protein sequence ID" value="SVD66745.1"/>
    <property type="molecule type" value="Genomic_DNA"/>
</dbReference>
<feature type="transmembrane region" description="Helical" evidence="1">
    <location>
        <begin position="21"/>
        <end position="38"/>
    </location>
</feature>
<protein>
    <submittedName>
        <fullName evidence="2">Uncharacterized protein</fullName>
    </submittedName>
</protein>
<feature type="non-terminal residue" evidence="2">
    <location>
        <position position="1"/>
    </location>
</feature>
<sequence>VVDGAKDRLATVPAGKASSALDGWACIALVVVTPLLFVRGTFTVFTIPKATFVVLVAAVLVTAEMATMVAWGVHRRSDRRVEVLSGLLAVAVVVATMTSAVPAVAFTGVGVRYSGAVTYLAYAVILRASARGLSGSLARHLMPAFGGTSLVVVGYALVQAAGHDPLSWATSLS</sequence>
<gene>
    <name evidence="2" type="ORF">METZ01_LOCUS419599</name>
</gene>
<feature type="transmembrane region" description="Helical" evidence="1">
    <location>
        <begin position="83"/>
        <end position="105"/>
    </location>
</feature>
<organism evidence="2">
    <name type="scientific">marine metagenome</name>
    <dbReference type="NCBI Taxonomy" id="408172"/>
    <lineage>
        <taxon>unclassified sequences</taxon>
        <taxon>metagenomes</taxon>
        <taxon>ecological metagenomes</taxon>
    </lineage>
</organism>
<name>A0A382X825_9ZZZZ</name>
<keyword evidence="1" id="KW-0472">Membrane</keyword>
<feature type="transmembrane region" description="Helical" evidence="1">
    <location>
        <begin position="111"/>
        <end position="129"/>
    </location>
</feature>
<evidence type="ECO:0000313" key="2">
    <source>
        <dbReference type="EMBL" id="SVD66745.1"/>
    </source>
</evidence>
<keyword evidence="1" id="KW-1133">Transmembrane helix</keyword>
<accession>A0A382X825</accession>
<proteinExistence type="predicted"/>
<evidence type="ECO:0000256" key="1">
    <source>
        <dbReference type="SAM" id="Phobius"/>
    </source>
</evidence>
<feature type="non-terminal residue" evidence="2">
    <location>
        <position position="173"/>
    </location>
</feature>
<feature type="transmembrane region" description="Helical" evidence="1">
    <location>
        <begin position="50"/>
        <end position="71"/>
    </location>
</feature>
<reference evidence="2" key="1">
    <citation type="submission" date="2018-05" db="EMBL/GenBank/DDBJ databases">
        <authorList>
            <person name="Lanie J.A."/>
            <person name="Ng W.-L."/>
            <person name="Kazmierczak K.M."/>
            <person name="Andrzejewski T.M."/>
            <person name="Davidsen T.M."/>
            <person name="Wayne K.J."/>
            <person name="Tettelin H."/>
            <person name="Glass J.I."/>
            <person name="Rusch D."/>
            <person name="Podicherti R."/>
            <person name="Tsui H.-C.T."/>
            <person name="Winkler M.E."/>
        </authorList>
    </citation>
    <scope>NUCLEOTIDE SEQUENCE</scope>
</reference>